<evidence type="ECO:0000256" key="5">
    <source>
        <dbReference type="ARBA" id="ARBA00022491"/>
    </source>
</evidence>
<dbReference type="Proteomes" id="UP000823674">
    <property type="component" value="Chromosome A02"/>
</dbReference>
<evidence type="ECO:0000256" key="8">
    <source>
        <dbReference type="ARBA" id="ARBA00023242"/>
    </source>
</evidence>
<evidence type="ECO:0000256" key="7">
    <source>
        <dbReference type="ARBA" id="ARBA00023163"/>
    </source>
</evidence>
<keyword evidence="6" id="KW-0805">Transcription regulation</keyword>
<evidence type="ECO:0000313" key="11">
    <source>
        <dbReference type="EMBL" id="KAG5408653.1"/>
    </source>
</evidence>
<evidence type="ECO:0000256" key="2">
    <source>
        <dbReference type="ARBA" id="ARBA00004496"/>
    </source>
</evidence>
<evidence type="ECO:0000256" key="1">
    <source>
        <dbReference type="ARBA" id="ARBA00004123"/>
    </source>
</evidence>
<sequence>MERFKICEKETKTKAFSKEGLCQQPKTDPKEKAKSETRDWLNNVVNELESQIDSFEAELEGLSVKKGNTKPPRLHPQPSHPPSPIPANGARFSATSAAEIAKRNIMGVESNVQPLTSPLSKIVLPPTAKGNDGTTSDINPSEVAASIGRAFSPSVVSGSQWRPGSVLSEHAFSIRRKREAVFFTTAKSFLTAAPDYSTSIAASKANTNEDDPKGLFDTSSGMPSYMLDTVQEPLVTLTALGPMHDQMHNLQMLEAAYYRLPQPKDSERPRPYTPPKIAADEYEQGAYVYFDFQTPKDESQEGGWCQRIKSEFTFEYCYLEVL</sequence>
<dbReference type="PANTHER" id="PTHR23326">
    <property type="entry name" value="CCR4 NOT-RELATED"/>
    <property type="match status" value="1"/>
</dbReference>
<keyword evidence="8" id="KW-0539">Nucleus</keyword>
<evidence type="ECO:0000256" key="9">
    <source>
        <dbReference type="SAM" id="MobiDB-lite"/>
    </source>
</evidence>
<comment type="similarity">
    <text evidence="3">Belongs to the CNOT2/3/5 family.</text>
</comment>
<protein>
    <recommendedName>
        <fullName evidence="10">CCR4-Not complex component Not N-terminal domain-containing protein</fullName>
    </recommendedName>
</protein>
<dbReference type="Pfam" id="PF04065">
    <property type="entry name" value="Not3"/>
    <property type="match status" value="1"/>
</dbReference>
<dbReference type="InterPro" id="IPR007207">
    <property type="entry name" value="Not_N"/>
</dbReference>
<keyword evidence="12" id="KW-1185">Reference proteome</keyword>
<feature type="domain" description="CCR4-Not complex component Not N-terminal" evidence="10">
    <location>
        <begin position="1"/>
        <end position="69"/>
    </location>
</feature>
<dbReference type="InterPro" id="IPR040168">
    <property type="entry name" value="Not2/3/5"/>
</dbReference>
<organism evidence="11 12">
    <name type="scientific">Brassica rapa subsp. trilocularis</name>
    <dbReference type="NCBI Taxonomy" id="1813537"/>
    <lineage>
        <taxon>Eukaryota</taxon>
        <taxon>Viridiplantae</taxon>
        <taxon>Streptophyta</taxon>
        <taxon>Embryophyta</taxon>
        <taxon>Tracheophyta</taxon>
        <taxon>Spermatophyta</taxon>
        <taxon>Magnoliopsida</taxon>
        <taxon>eudicotyledons</taxon>
        <taxon>Gunneridae</taxon>
        <taxon>Pentapetalae</taxon>
        <taxon>rosids</taxon>
        <taxon>malvids</taxon>
        <taxon>Brassicales</taxon>
        <taxon>Brassicaceae</taxon>
        <taxon>Brassiceae</taxon>
        <taxon>Brassica</taxon>
    </lineage>
</organism>
<keyword evidence="7" id="KW-0804">Transcription</keyword>
<accession>A0ABQ7NCP0</accession>
<reference evidence="11 12" key="1">
    <citation type="submission" date="2021-03" db="EMBL/GenBank/DDBJ databases">
        <authorList>
            <person name="King G.J."/>
            <person name="Bancroft I."/>
            <person name="Baten A."/>
            <person name="Bloomfield J."/>
            <person name="Borpatragohain P."/>
            <person name="He Z."/>
            <person name="Irish N."/>
            <person name="Irwin J."/>
            <person name="Liu K."/>
            <person name="Mauleon R.P."/>
            <person name="Moore J."/>
            <person name="Morris R."/>
            <person name="Ostergaard L."/>
            <person name="Wang B."/>
            <person name="Wells R."/>
        </authorList>
    </citation>
    <scope>NUCLEOTIDE SEQUENCE [LARGE SCALE GENOMIC DNA]</scope>
    <source>
        <strain evidence="11">R-o-18</strain>
        <tissue evidence="11">Leaf</tissue>
    </source>
</reference>
<evidence type="ECO:0000313" key="12">
    <source>
        <dbReference type="Proteomes" id="UP000823674"/>
    </source>
</evidence>
<evidence type="ECO:0000256" key="3">
    <source>
        <dbReference type="ARBA" id="ARBA00007682"/>
    </source>
</evidence>
<evidence type="ECO:0000259" key="10">
    <source>
        <dbReference type="Pfam" id="PF04065"/>
    </source>
</evidence>
<feature type="region of interest" description="Disordered" evidence="9">
    <location>
        <begin position="59"/>
        <end position="90"/>
    </location>
</feature>
<feature type="region of interest" description="Disordered" evidence="9">
    <location>
        <begin position="19"/>
        <end position="38"/>
    </location>
</feature>
<gene>
    <name evidence="11" type="primary">A02p008560.1_BraROA</name>
    <name evidence="11" type="ORF">IGI04_004972</name>
</gene>
<dbReference type="Gene3D" id="2.30.30.1020">
    <property type="entry name" value="CCR4-NOT complex subunit 2/3/5, C-terminal domain"/>
    <property type="match status" value="1"/>
</dbReference>
<comment type="caution">
    <text evidence="11">The sequence shown here is derived from an EMBL/GenBank/DDBJ whole genome shotgun (WGS) entry which is preliminary data.</text>
</comment>
<dbReference type="EMBL" id="JADBGQ010000002">
    <property type="protein sequence ID" value="KAG5408653.1"/>
    <property type="molecule type" value="Genomic_DNA"/>
</dbReference>
<name>A0ABQ7NCP0_BRACM</name>
<keyword evidence="5" id="KW-0678">Repressor</keyword>
<comment type="subcellular location">
    <subcellularLocation>
        <location evidence="2">Cytoplasm</location>
    </subcellularLocation>
    <subcellularLocation>
        <location evidence="1">Nucleus</location>
    </subcellularLocation>
</comment>
<feature type="compositionally biased region" description="Basic and acidic residues" evidence="9">
    <location>
        <begin position="27"/>
        <end position="38"/>
    </location>
</feature>
<dbReference type="InterPro" id="IPR038635">
    <property type="entry name" value="CCR4-NOT_su2/3/5_C_sf"/>
</dbReference>
<evidence type="ECO:0000256" key="4">
    <source>
        <dbReference type="ARBA" id="ARBA00022490"/>
    </source>
</evidence>
<keyword evidence="4" id="KW-0963">Cytoplasm</keyword>
<evidence type="ECO:0000256" key="6">
    <source>
        <dbReference type="ARBA" id="ARBA00023015"/>
    </source>
</evidence>
<proteinExistence type="inferred from homology"/>
<feature type="compositionally biased region" description="Pro residues" evidence="9">
    <location>
        <begin position="74"/>
        <end position="85"/>
    </location>
</feature>